<sequence>MTNLYYAIVGTTTDTNMGLARFMGVILAFIVVVGTLFWAIGG</sequence>
<feature type="transmembrane region" description="Helical" evidence="1">
    <location>
        <begin position="20"/>
        <end position="40"/>
    </location>
</feature>
<keyword evidence="1" id="KW-0812">Transmembrane</keyword>
<accession>A0A4R2D3R6</accession>
<organism evidence="2 3">
    <name type="scientific">Shinella granuli</name>
    <dbReference type="NCBI Taxonomy" id="323621"/>
    <lineage>
        <taxon>Bacteria</taxon>
        <taxon>Pseudomonadati</taxon>
        <taxon>Pseudomonadota</taxon>
        <taxon>Alphaproteobacteria</taxon>
        <taxon>Hyphomicrobiales</taxon>
        <taxon>Rhizobiaceae</taxon>
        <taxon>Shinella</taxon>
    </lineage>
</organism>
<dbReference type="RefSeq" id="WP_256388462.1">
    <property type="nucleotide sequence ID" value="NZ_BAABEI010000012.1"/>
</dbReference>
<comment type="caution">
    <text evidence="2">The sequence shown here is derived from an EMBL/GenBank/DDBJ whole genome shotgun (WGS) entry which is preliminary data.</text>
</comment>
<gene>
    <name evidence="2" type="ORF">EV665_101225</name>
</gene>
<evidence type="ECO:0000313" key="2">
    <source>
        <dbReference type="EMBL" id="TCN48491.1"/>
    </source>
</evidence>
<keyword evidence="1" id="KW-0472">Membrane</keyword>
<name>A0A4R2D3R6_SHIGR</name>
<dbReference type="AlphaFoldDB" id="A0A4R2D3R6"/>
<proteinExistence type="predicted"/>
<dbReference type="EMBL" id="SLVX01000001">
    <property type="protein sequence ID" value="TCN48491.1"/>
    <property type="molecule type" value="Genomic_DNA"/>
</dbReference>
<protein>
    <submittedName>
        <fullName evidence="2">Uncharacterized protein</fullName>
    </submittedName>
</protein>
<evidence type="ECO:0000256" key="1">
    <source>
        <dbReference type="SAM" id="Phobius"/>
    </source>
</evidence>
<keyword evidence="1" id="KW-1133">Transmembrane helix</keyword>
<keyword evidence="3" id="KW-1185">Reference proteome</keyword>
<evidence type="ECO:0000313" key="3">
    <source>
        <dbReference type="Proteomes" id="UP000295351"/>
    </source>
</evidence>
<reference evidence="2 3" key="1">
    <citation type="submission" date="2019-03" db="EMBL/GenBank/DDBJ databases">
        <title>Genomic Encyclopedia of Type Strains, Phase IV (KMG-IV): sequencing the most valuable type-strain genomes for metagenomic binning, comparative biology and taxonomic classification.</title>
        <authorList>
            <person name="Goeker M."/>
        </authorList>
    </citation>
    <scope>NUCLEOTIDE SEQUENCE [LARGE SCALE GENOMIC DNA]</scope>
    <source>
        <strain evidence="2 3">DSM 18401</strain>
    </source>
</reference>
<dbReference type="Proteomes" id="UP000295351">
    <property type="component" value="Unassembled WGS sequence"/>
</dbReference>